<keyword evidence="3" id="KW-1185">Reference proteome</keyword>
<feature type="region of interest" description="Disordered" evidence="1">
    <location>
        <begin position="1"/>
        <end position="21"/>
    </location>
</feature>
<proteinExistence type="predicted"/>
<accession>A0A6C7EBG3</accession>
<evidence type="ECO:0000313" key="3">
    <source>
        <dbReference type="Proteomes" id="UP000011863"/>
    </source>
</evidence>
<gene>
    <name evidence="2" type="ORF">YM304_30280</name>
</gene>
<dbReference type="AlphaFoldDB" id="A0A6C7EBG3"/>
<protein>
    <submittedName>
        <fullName evidence="2">Uncharacterized protein</fullName>
    </submittedName>
</protein>
<organism evidence="2 3">
    <name type="scientific">Ilumatobacter coccineus (strain NBRC 103263 / KCTC 29153 / YM16-304)</name>
    <dbReference type="NCBI Taxonomy" id="1313172"/>
    <lineage>
        <taxon>Bacteria</taxon>
        <taxon>Bacillati</taxon>
        <taxon>Actinomycetota</taxon>
        <taxon>Acidimicrobiia</taxon>
        <taxon>Acidimicrobiales</taxon>
        <taxon>Ilumatobacteraceae</taxon>
        <taxon>Ilumatobacter</taxon>
    </lineage>
</organism>
<evidence type="ECO:0000313" key="2">
    <source>
        <dbReference type="EMBL" id="BAN03342.1"/>
    </source>
</evidence>
<dbReference type="EMBL" id="AP012057">
    <property type="protein sequence ID" value="BAN03342.1"/>
    <property type="molecule type" value="Genomic_DNA"/>
</dbReference>
<evidence type="ECO:0000256" key="1">
    <source>
        <dbReference type="SAM" id="MobiDB-lite"/>
    </source>
</evidence>
<name>A0A6C7EBG3_ILUCY</name>
<reference evidence="2 3" key="1">
    <citation type="journal article" date="2013" name="Int. J. Syst. Evol. Microbiol.">
        <title>Ilumatobacter nonamiense sp. nov. and Ilumatobacter coccineum sp. nov., isolated from seashore sand.</title>
        <authorList>
            <person name="Matsumoto A."/>
            <person name="Kasai H."/>
            <person name="Matsuo Y."/>
            <person name="Shizuri Y."/>
            <person name="Ichikawa N."/>
            <person name="Fujita N."/>
            <person name="Omura S."/>
            <person name="Takahashi Y."/>
        </authorList>
    </citation>
    <scope>NUCLEOTIDE SEQUENCE [LARGE SCALE GENOMIC DNA]</scope>
    <source>
        <strain evidence="3">NBRC 103263 / KCTC 29153 / YM16-304</strain>
    </source>
</reference>
<dbReference type="Proteomes" id="UP000011863">
    <property type="component" value="Chromosome"/>
</dbReference>
<dbReference type="KEGG" id="aym:YM304_30280"/>
<sequence length="570" mass="63059">MLTLPLLDRSTASDETVSPRQVLGAGRRTLARMVSRLPERTEAEVPPSRVSPPALVKLAGIADRVDRPDWALDLVQRAATAGSPPARMLHADLLLERARRGVTKVPYVGTQPGLVPARSAAIEHALVSGTIRSATQRARALATLGRTAEARAQALRIDDDRLNIDVLERVEKARGALTSDEHDELIMRLVGYATSHPGDQAHKARAIARLVAVGRFDEARRIAAGPCDPLHGRSAIRFAELTAEGRHSDARATKLALAKRIAETTPSWHDPVRRHAEWIRASSYVHGEEEALERLQQRWIVGASAYERLVRRKLRADLELSLGRPERHVSFRTCLESATPRPEHRFGELITGRNVLVVGPTETRRPTDEEYEQADVIVTTRRRETAGTATGTPIVFYVADSSARLDRTALDRSLTAHPDDMMVVRPSMLNGPTEWFMGHRQIRVMPTEDQNTFIGTRFAVQRILFDVLAYRPAAVTVTGIDFFVGADKYLPGYQSELSAIYEPNQLRPADVNASHDLAGDHAFTRSLRRSGLVDAPGAIGELLDLDTDSYLELLDRRRDDRSDGPSTLIA</sequence>